<dbReference type="PROSITE" id="PS00237">
    <property type="entry name" value="G_PROTEIN_RECEP_F1_1"/>
    <property type="match status" value="1"/>
</dbReference>
<organism evidence="15 16">
    <name type="scientific">Alligator sinensis</name>
    <name type="common">Chinese alligator</name>
    <dbReference type="NCBI Taxonomy" id="38654"/>
    <lineage>
        <taxon>Eukaryota</taxon>
        <taxon>Metazoa</taxon>
        <taxon>Chordata</taxon>
        <taxon>Craniata</taxon>
        <taxon>Vertebrata</taxon>
        <taxon>Euteleostomi</taxon>
        <taxon>Archelosauria</taxon>
        <taxon>Archosauria</taxon>
        <taxon>Crocodylia</taxon>
        <taxon>Alligatoridae</taxon>
        <taxon>Alligatorinae</taxon>
        <taxon>Alligator</taxon>
    </lineage>
</organism>
<evidence type="ECO:0000256" key="6">
    <source>
        <dbReference type="ARBA" id="ARBA00022725"/>
    </source>
</evidence>
<name>A0A1U7SIB2_ALLSI</name>
<feature type="transmembrane region" description="Helical" evidence="13">
    <location>
        <begin position="138"/>
        <end position="161"/>
    </location>
</feature>
<evidence type="ECO:0000313" key="15">
    <source>
        <dbReference type="Proteomes" id="UP000189705"/>
    </source>
</evidence>
<keyword evidence="7 13" id="KW-1133">Transmembrane helix</keyword>
<dbReference type="InterPro" id="IPR047132">
    <property type="entry name" value="Olfact_rcpt_6C-like"/>
</dbReference>
<evidence type="ECO:0000256" key="3">
    <source>
        <dbReference type="ARBA" id="ARBA00022475"/>
    </source>
</evidence>
<dbReference type="InterPro" id="IPR000276">
    <property type="entry name" value="GPCR_Rhodpsn"/>
</dbReference>
<dbReference type="FunFam" id="1.10.1220.70:FF:000001">
    <property type="entry name" value="Olfactory receptor"/>
    <property type="match status" value="1"/>
</dbReference>
<dbReference type="GO" id="GO:0004984">
    <property type="term" value="F:olfactory receptor activity"/>
    <property type="evidence" value="ECO:0007669"/>
    <property type="project" value="InterPro"/>
</dbReference>
<dbReference type="GO" id="GO:0004930">
    <property type="term" value="F:G protein-coupled receptor activity"/>
    <property type="evidence" value="ECO:0007669"/>
    <property type="project" value="UniProtKB-KW"/>
</dbReference>
<accession>A0A1U7SIB2</accession>
<sequence length="314" mass="35618">MQNQTAVTQFILLGFTDVRWMQLLLFAVLLLIYFLTIMGNIIIISITLIDVYLQTPMYFFLRNFSILEIGFTSISIPKMLANLVMDSNTISISSCFVQLFFYFLVGIAELFLLAVMSLDRYVAICHPLRYPVIMNRNVCIHLVVWSWVGSFMSVFFTTVVITQLPFCGPNIINHFFCDNSPLLKLACTDTRLIELVDFIIAIVTVLGTLSITVVSYVHIISAILNMPTKTGQQKAFSTCASHLMVVFITYGSCIFMYVKPAHDGKLDFNKAAAIFNNVISPLLNPFIYSLRNKQVQKALRKAFGQRAQFFKGLR</sequence>
<evidence type="ECO:0000256" key="12">
    <source>
        <dbReference type="RuleBase" id="RU000688"/>
    </source>
</evidence>
<keyword evidence="6 13" id="KW-0552">Olfaction</keyword>
<keyword evidence="15" id="KW-1185">Reference proteome</keyword>
<keyword evidence="10 12" id="KW-0675">Receptor</keyword>
<dbReference type="eggNOG" id="ENOG502RDVH">
    <property type="taxonomic scope" value="Eukaryota"/>
</dbReference>
<evidence type="ECO:0000256" key="9">
    <source>
        <dbReference type="ARBA" id="ARBA00023136"/>
    </source>
</evidence>
<comment type="subcellular location">
    <subcellularLocation>
        <location evidence="1 13">Cell membrane</location>
        <topology evidence="1 13">Multi-pass membrane protein</topology>
    </subcellularLocation>
</comment>
<dbReference type="GeneID" id="102385571"/>
<feature type="transmembrane region" description="Helical" evidence="13">
    <location>
        <begin position="236"/>
        <end position="258"/>
    </location>
</feature>
<dbReference type="PRINTS" id="PR00245">
    <property type="entry name" value="OLFACTORYR"/>
</dbReference>
<dbReference type="InterPro" id="IPR000725">
    <property type="entry name" value="Olfact_rcpt"/>
</dbReference>
<feature type="transmembrane region" description="Helical" evidence="13">
    <location>
        <begin position="20"/>
        <end position="53"/>
    </location>
</feature>
<evidence type="ECO:0000256" key="8">
    <source>
        <dbReference type="ARBA" id="ARBA00023040"/>
    </source>
</evidence>
<feature type="transmembrane region" description="Helical" evidence="13">
    <location>
        <begin position="198"/>
        <end position="224"/>
    </location>
</feature>
<keyword evidence="8 12" id="KW-0297">G-protein coupled receptor</keyword>
<evidence type="ECO:0000256" key="2">
    <source>
        <dbReference type="ARBA" id="ARBA00010663"/>
    </source>
</evidence>
<dbReference type="PRINTS" id="PR00237">
    <property type="entry name" value="GPCRRHODOPSN"/>
</dbReference>
<evidence type="ECO:0000256" key="1">
    <source>
        <dbReference type="ARBA" id="ARBA00004651"/>
    </source>
</evidence>
<reference evidence="16" key="1">
    <citation type="submission" date="2025-08" db="UniProtKB">
        <authorList>
            <consortium name="RefSeq"/>
        </authorList>
    </citation>
    <scope>IDENTIFICATION</scope>
</reference>
<dbReference type="SUPFAM" id="SSF81321">
    <property type="entry name" value="Family A G protein-coupled receptor-like"/>
    <property type="match status" value="1"/>
</dbReference>
<evidence type="ECO:0000256" key="5">
    <source>
        <dbReference type="ARBA" id="ARBA00022692"/>
    </source>
</evidence>
<dbReference type="AlphaFoldDB" id="A0A1U7SIB2"/>
<keyword evidence="3 13" id="KW-1003">Cell membrane</keyword>
<dbReference type="InterPro" id="IPR017452">
    <property type="entry name" value="GPCR_Rhodpsn_7TM"/>
</dbReference>
<dbReference type="PANTHER" id="PTHR26454">
    <property type="entry name" value="OLFACTORY RECEPTOR"/>
    <property type="match status" value="1"/>
</dbReference>
<dbReference type="PANTHER" id="PTHR26454:SF18">
    <property type="entry name" value="OLFACTORY RECEPTOR 6C76"/>
    <property type="match status" value="1"/>
</dbReference>
<proteinExistence type="inferred from homology"/>
<dbReference type="PROSITE" id="PS50262">
    <property type="entry name" value="G_PROTEIN_RECEP_F1_2"/>
    <property type="match status" value="1"/>
</dbReference>
<dbReference type="KEGG" id="asn:102385571"/>
<feature type="transmembrane region" description="Helical" evidence="13">
    <location>
        <begin position="270"/>
        <end position="290"/>
    </location>
</feature>
<evidence type="ECO:0000256" key="10">
    <source>
        <dbReference type="ARBA" id="ARBA00023170"/>
    </source>
</evidence>
<evidence type="ECO:0000313" key="16">
    <source>
        <dbReference type="RefSeq" id="XP_006038312.1"/>
    </source>
</evidence>
<keyword evidence="9 13" id="KW-0472">Membrane</keyword>
<feature type="transmembrane region" description="Helical" evidence="13">
    <location>
        <begin position="100"/>
        <end position="118"/>
    </location>
</feature>
<dbReference type="InParanoid" id="A0A1U7SIB2"/>
<keyword evidence="4 13" id="KW-0716">Sensory transduction</keyword>
<keyword evidence="5 12" id="KW-0812">Transmembrane</keyword>
<evidence type="ECO:0000259" key="14">
    <source>
        <dbReference type="PROSITE" id="PS50262"/>
    </source>
</evidence>
<dbReference type="Pfam" id="PF13853">
    <property type="entry name" value="7tm_4"/>
    <property type="match status" value="1"/>
</dbReference>
<evidence type="ECO:0000256" key="4">
    <source>
        <dbReference type="ARBA" id="ARBA00022606"/>
    </source>
</evidence>
<evidence type="ECO:0000256" key="11">
    <source>
        <dbReference type="ARBA" id="ARBA00023224"/>
    </source>
</evidence>
<dbReference type="Proteomes" id="UP000189705">
    <property type="component" value="Unplaced"/>
</dbReference>
<protein>
    <recommendedName>
        <fullName evidence="13">Olfactory receptor</fullName>
    </recommendedName>
</protein>
<comment type="similarity">
    <text evidence="2 12">Belongs to the G-protein coupled receptor 1 family.</text>
</comment>
<dbReference type="RefSeq" id="XP_006038312.1">
    <property type="nucleotide sequence ID" value="XM_006038250.2"/>
</dbReference>
<dbReference type="Gene3D" id="1.20.1070.10">
    <property type="entry name" value="Rhodopsin 7-helix transmembrane proteins"/>
    <property type="match status" value="1"/>
</dbReference>
<dbReference type="CDD" id="cd15912">
    <property type="entry name" value="7tmA_OR6C-like"/>
    <property type="match status" value="1"/>
</dbReference>
<evidence type="ECO:0000256" key="13">
    <source>
        <dbReference type="RuleBase" id="RU363047"/>
    </source>
</evidence>
<evidence type="ECO:0000256" key="7">
    <source>
        <dbReference type="ARBA" id="ARBA00022989"/>
    </source>
</evidence>
<dbReference type="GO" id="GO:0005886">
    <property type="term" value="C:plasma membrane"/>
    <property type="evidence" value="ECO:0007669"/>
    <property type="project" value="UniProtKB-SubCell"/>
</dbReference>
<gene>
    <name evidence="16" type="primary">LOC102385571</name>
</gene>
<keyword evidence="11 12" id="KW-0807">Transducer</keyword>
<feature type="domain" description="G-protein coupled receptors family 1 profile" evidence="14">
    <location>
        <begin position="39"/>
        <end position="288"/>
    </location>
</feature>
<feature type="transmembrane region" description="Helical" evidence="13">
    <location>
        <begin position="60"/>
        <end position="80"/>
    </location>
</feature>
<dbReference type="FunFam" id="1.20.1070.10:FF:000001">
    <property type="entry name" value="Olfactory receptor"/>
    <property type="match status" value="1"/>
</dbReference>